<organism evidence="1 3">
    <name type="scientific">Didymodactylos carnosus</name>
    <dbReference type="NCBI Taxonomy" id="1234261"/>
    <lineage>
        <taxon>Eukaryota</taxon>
        <taxon>Metazoa</taxon>
        <taxon>Spiralia</taxon>
        <taxon>Gnathifera</taxon>
        <taxon>Rotifera</taxon>
        <taxon>Eurotatoria</taxon>
        <taxon>Bdelloidea</taxon>
        <taxon>Philodinida</taxon>
        <taxon>Philodinidae</taxon>
        <taxon>Didymodactylos</taxon>
    </lineage>
</organism>
<dbReference type="EMBL" id="CAJOBC010004036">
    <property type="protein sequence ID" value="CAF3811909.1"/>
    <property type="molecule type" value="Genomic_DNA"/>
</dbReference>
<dbReference type="Proteomes" id="UP000681722">
    <property type="component" value="Unassembled WGS sequence"/>
</dbReference>
<gene>
    <name evidence="1" type="ORF">GPM918_LOCUS15814</name>
    <name evidence="2" type="ORF">SRO942_LOCUS15814</name>
</gene>
<proteinExistence type="predicted"/>
<dbReference type="AlphaFoldDB" id="A0A814JNQ6"/>
<comment type="caution">
    <text evidence="1">The sequence shown here is derived from an EMBL/GenBank/DDBJ whole genome shotgun (WGS) entry which is preliminary data.</text>
</comment>
<dbReference type="Proteomes" id="UP000663829">
    <property type="component" value="Unassembled WGS sequence"/>
</dbReference>
<evidence type="ECO:0000313" key="3">
    <source>
        <dbReference type="Proteomes" id="UP000663829"/>
    </source>
</evidence>
<dbReference type="EMBL" id="CAJNOQ010004036">
    <property type="protein sequence ID" value="CAF1041728.1"/>
    <property type="molecule type" value="Genomic_DNA"/>
</dbReference>
<evidence type="ECO:0000313" key="2">
    <source>
        <dbReference type="EMBL" id="CAF3811909.1"/>
    </source>
</evidence>
<name>A0A814JNQ6_9BILA</name>
<protein>
    <submittedName>
        <fullName evidence="1">Uncharacterized protein</fullName>
    </submittedName>
</protein>
<reference evidence="1" key="1">
    <citation type="submission" date="2021-02" db="EMBL/GenBank/DDBJ databases">
        <authorList>
            <person name="Nowell W R."/>
        </authorList>
    </citation>
    <scope>NUCLEOTIDE SEQUENCE</scope>
</reference>
<accession>A0A814JNQ6</accession>
<keyword evidence="3" id="KW-1185">Reference proteome</keyword>
<sequence>MSTINQRLKIFVKLKNDKKIDTETFKAAFDTVVDDDDSHKSGSQSISGATVTESVIRSSSDPFQELTKEMNKLTKSVSELSSKNTKASAPVFTAARIMFEKLNLKATSFLPAKSRSFELNNNNNYTMDFRTCYNKNDKYFAYNDVQIPQRSKQPEQIETDVIMFVQTDGCPFVFSSPHSSPRKLYSLDQ</sequence>
<evidence type="ECO:0000313" key="1">
    <source>
        <dbReference type="EMBL" id="CAF1041728.1"/>
    </source>
</evidence>